<feature type="region of interest" description="Disordered" evidence="7">
    <location>
        <begin position="298"/>
        <end position="318"/>
    </location>
</feature>
<evidence type="ECO:0000256" key="6">
    <source>
        <dbReference type="ARBA" id="ARBA00043993"/>
    </source>
</evidence>
<feature type="transmembrane region" description="Helical" evidence="8">
    <location>
        <begin position="26"/>
        <end position="51"/>
    </location>
</feature>
<evidence type="ECO:0000313" key="10">
    <source>
        <dbReference type="EMBL" id="GAA4156236.1"/>
    </source>
</evidence>
<feature type="transmembrane region" description="Helical" evidence="8">
    <location>
        <begin position="87"/>
        <end position="105"/>
    </location>
</feature>
<evidence type="ECO:0000256" key="8">
    <source>
        <dbReference type="SAM" id="Phobius"/>
    </source>
</evidence>
<evidence type="ECO:0000256" key="7">
    <source>
        <dbReference type="SAM" id="MobiDB-lite"/>
    </source>
</evidence>
<keyword evidence="3 8" id="KW-0812">Transmembrane</keyword>
<dbReference type="Proteomes" id="UP001415169">
    <property type="component" value="Unassembled WGS sequence"/>
</dbReference>
<keyword evidence="11" id="KW-1185">Reference proteome</keyword>
<protein>
    <submittedName>
        <fullName evidence="10">Aromatic acid exporter family protein</fullName>
    </submittedName>
</protein>
<keyword evidence="4 8" id="KW-1133">Transmembrane helix</keyword>
<evidence type="ECO:0000313" key="11">
    <source>
        <dbReference type="Proteomes" id="UP001415169"/>
    </source>
</evidence>
<comment type="subcellular location">
    <subcellularLocation>
        <location evidence="1">Cell membrane</location>
        <topology evidence="1">Multi-pass membrane protein</topology>
    </subcellularLocation>
</comment>
<dbReference type="Pfam" id="PF13515">
    <property type="entry name" value="FUSC_2"/>
    <property type="match status" value="1"/>
</dbReference>
<organism evidence="10 11">
    <name type="scientific">Gryllotalpicola daejeonensis</name>
    <dbReference type="NCBI Taxonomy" id="993087"/>
    <lineage>
        <taxon>Bacteria</taxon>
        <taxon>Bacillati</taxon>
        <taxon>Actinomycetota</taxon>
        <taxon>Actinomycetes</taxon>
        <taxon>Micrococcales</taxon>
        <taxon>Microbacteriaceae</taxon>
        <taxon>Gryllotalpicola</taxon>
    </lineage>
</organism>
<evidence type="ECO:0000256" key="1">
    <source>
        <dbReference type="ARBA" id="ARBA00004651"/>
    </source>
</evidence>
<evidence type="ECO:0000259" key="9">
    <source>
        <dbReference type="Pfam" id="PF13515"/>
    </source>
</evidence>
<dbReference type="EMBL" id="BAABBV010000001">
    <property type="protein sequence ID" value="GAA4156236.1"/>
    <property type="molecule type" value="Genomic_DNA"/>
</dbReference>
<evidence type="ECO:0000256" key="4">
    <source>
        <dbReference type="ARBA" id="ARBA00022989"/>
    </source>
</evidence>
<feature type="domain" description="Integral membrane bound transporter" evidence="9">
    <location>
        <begin position="28"/>
        <end position="150"/>
    </location>
</feature>
<sequence>MRYLESLRASARVPLLQAAKTALATIAAWVIAGLLIHGQLPAFAAIAALLVVQPSLNQSLSRAIERSLGVIAGVLVAYIVGIVFGGGYWVVLLSIVAAIAVTWLLRLTPTTSVQVPISAMLVLSVGSSTPGYALDRIIETVIGAAIGLMVNIFVVPPVAIAPARDSVDALLDEIANRIDAIATALTVPQSPQKLDELLVLARLLRPMVDKANAAITAADESLSINPQRNRHQPGLAEAEALRDRLSNLVNRTTAMTRTLHDRYADELLDEPTIAALAEETRRAAHDLRLLRLTPADAPAEASQAAQEPPALTAPLTVSRPDPTHWILVGSLLEDLRRIREEITGEELV</sequence>
<reference evidence="10" key="2">
    <citation type="submission" date="2023-12" db="EMBL/GenBank/DDBJ databases">
        <authorList>
            <person name="Sun Q."/>
            <person name="Inoue M."/>
        </authorList>
    </citation>
    <scope>NUCLEOTIDE SEQUENCE</scope>
    <source>
        <strain evidence="10">JCM 17590</strain>
    </source>
</reference>
<evidence type="ECO:0000256" key="2">
    <source>
        <dbReference type="ARBA" id="ARBA00022475"/>
    </source>
</evidence>
<accession>A0ABP7ZFJ7</accession>
<comment type="caution">
    <text evidence="10">The sequence shown here is derived from an EMBL/GenBank/DDBJ whole genome shotgun (WGS) entry which is preliminary data.</text>
</comment>
<feature type="compositionally biased region" description="Low complexity" evidence="7">
    <location>
        <begin position="298"/>
        <end position="310"/>
    </location>
</feature>
<feature type="transmembrane region" description="Helical" evidence="8">
    <location>
        <begin position="140"/>
        <end position="161"/>
    </location>
</feature>
<comment type="similarity">
    <text evidence="6">Belongs to the YccS/YhfK family.</text>
</comment>
<feature type="transmembrane region" description="Helical" evidence="8">
    <location>
        <begin position="63"/>
        <end position="81"/>
    </location>
</feature>
<dbReference type="InterPro" id="IPR049453">
    <property type="entry name" value="Memb_transporter_dom"/>
</dbReference>
<keyword evidence="5 8" id="KW-0472">Membrane</keyword>
<dbReference type="PANTHER" id="PTHR30509:SF9">
    <property type="entry name" value="MULTIDRUG RESISTANCE PROTEIN MDTO"/>
    <property type="match status" value="1"/>
</dbReference>
<name>A0ABP7ZFJ7_9MICO</name>
<keyword evidence="2" id="KW-1003">Cell membrane</keyword>
<evidence type="ECO:0000256" key="3">
    <source>
        <dbReference type="ARBA" id="ARBA00022692"/>
    </source>
</evidence>
<feature type="transmembrane region" description="Helical" evidence="8">
    <location>
        <begin position="117"/>
        <end position="134"/>
    </location>
</feature>
<evidence type="ECO:0000256" key="5">
    <source>
        <dbReference type="ARBA" id="ARBA00023136"/>
    </source>
</evidence>
<reference evidence="10" key="1">
    <citation type="journal article" date="2014" name="Int. J. Syst. Evol. Microbiol.">
        <title>Complete genome of a new Firmicutes species belonging to the dominant human colonic microbiota ('Ruminococcus bicirculans') reveals two chromosomes and a selective capacity to utilize plant glucans.</title>
        <authorList>
            <consortium name="NISC Comparative Sequencing Program"/>
            <person name="Wegmann U."/>
            <person name="Louis P."/>
            <person name="Goesmann A."/>
            <person name="Henrissat B."/>
            <person name="Duncan S.H."/>
            <person name="Flint H.J."/>
        </authorList>
    </citation>
    <scope>NUCLEOTIDE SEQUENCE</scope>
    <source>
        <strain evidence="10">JCM 17590</strain>
    </source>
</reference>
<proteinExistence type="inferred from homology"/>
<dbReference type="RefSeq" id="WP_344790278.1">
    <property type="nucleotide sequence ID" value="NZ_BAABBV010000001.1"/>
</dbReference>
<gene>
    <name evidence="10" type="ORF">GCM10022286_06300</name>
</gene>
<dbReference type="PANTHER" id="PTHR30509">
    <property type="entry name" value="P-HYDROXYBENZOIC ACID EFFLUX PUMP SUBUNIT-RELATED"/>
    <property type="match status" value="1"/>
</dbReference>